<accession>A0A973VWB0</accession>
<dbReference type="InterPro" id="IPR036259">
    <property type="entry name" value="MFS_trans_sf"/>
</dbReference>
<evidence type="ECO:0000313" key="2">
    <source>
        <dbReference type="EMBL" id="NVI42901.1"/>
    </source>
</evidence>
<dbReference type="SUPFAM" id="SSF103473">
    <property type="entry name" value="MFS general substrate transporter"/>
    <property type="match status" value="1"/>
</dbReference>
<keyword evidence="1" id="KW-1133">Transmembrane helix</keyword>
<name>A0A973VWB0_9BRAD</name>
<dbReference type="EMBL" id="JAAOLE020000001">
    <property type="protein sequence ID" value="NVI42901.1"/>
    <property type="molecule type" value="Genomic_DNA"/>
</dbReference>
<gene>
    <name evidence="2" type="ORF">HAP48_007395</name>
</gene>
<comment type="caution">
    <text evidence="2">The sequence shown here is derived from an EMBL/GenBank/DDBJ whole genome shotgun (WGS) entry which is preliminary data.</text>
</comment>
<keyword evidence="1" id="KW-0812">Transmembrane</keyword>
<organism evidence="2">
    <name type="scientific">Bradyrhizobium septentrionale</name>
    <dbReference type="NCBI Taxonomy" id="1404411"/>
    <lineage>
        <taxon>Bacteria</taxon>
        <taxon>Pseudomonadati</taxon>
        <taxon>Pseudomonadota</taxon>
        <taxon>Alphaproteobacteria</taxon>
        <taxon>Hyphomicrobiales</taxon>
        <taxon>Nitrobacteraceae</taxon>
        <taxon>Bradyrhizobium</taxon>
    </lineage>
</organism>
<keyword evidence="1" id="KW-0472">Membrane</keyword>
<dbReference type="RefSeq" id="WP_029085131.1">
    <property type="nucleotide sequence ID" value="NZ_CP088285.1"/>
</dbReference>
<proteinExistence type="predicted"/>
<feature type="transmembrane region" description="Helical" evidence="1">
    <location>
        <begin position="47"/>
        <end position="71"/>
    </location>
</feature>
<evidence type="ECO:0000256" key="1">
    <source>
        <dbReference type="SAM" id="Phobius"/>
    </source>
</evidence>
<dbReference type="Gene3D" id="1.20.1250.20">
    <property type="entry name" value="MFS general substrate transporter like domains"/>
    <property type="match status" value="1"/>
</dbReference>
<reference evidence="2" key="1">
    <citation type="submission" date="2020-06" db="EMBL/GenBank/DDBJ databases">
        <title>Whole Genome Sequence of Bradyrhizobium sp. Strain 1S1.</title>
        <authorList>
            <person name="Bromfield E.S.P."/>
            <person name="Cloutier S."/>
        </authorList>
    </citation>
    <scope>NUCLEOTIDE SEQUENCE [LARGE SCALE GENOMIC DNA]</scope>
    <source>
        <strain evidence="2">1S1</strain>
    </source>
</reference>
<sequence>MYDKTGEVAAGMDFDICPMDDDFWSGSVSQVLPFMMKDLAQNPEAQILVPTVLAGSAVIIAILSPFVGVLVKRVGRKSALIATRSRNRRRSGLTTSITSSRAV</sequence>
<dbReference type="AlphaFoldDB" id="A0A973VWB0"/>
<protein>
    <submittedName>
        <fullName evidence="2">Uncharacterized protein</fullName>
    </submittedName>
</protein>